<comment type="caution">
    <text evidence="1">The sequence shown here is derived from an EMBL/GenBank/DDBJ whole genome shotgun (WGS) entry which is preliminary data.</text>
</comment>
<sequence length="45" mass="5193">MICDCGHNLEFHLARKQCFYETVSGGMLYVCSCEEYDGEYDSEES</sequence>
<reference evidence="1" key="1">
    <citation type="journal article" date="2015" name="Nature">
        <title>Complex archaea that bridge the gap between prokaryotes and eukaryotes.</title>
        <authorList>
            <person name="Spang A."/>
            <person name="Saw J.H."/>
            <person name="Jorgensen S.L."/>
            <person name="Zaremba-Niedzwiedzka K."/>
            <person name="Martijn J."/>
            <person name="Lind A.E."/>
            <person name="van Eijk R."/>
            <person name="Schleper C."/>
            <person name="Guy L."/>
            <person name="Ettema T.J."/>
        </authorList>
    </citation>
    <scope>NUCLEOTIDE SEQUENCE</scope>
</reference>
<proteinExistence type="predicted"/>
<evidence type="ECO:0000313" key="1">
    <source>
        <dbReference type="EMBL" id="KKL95571.1"/>
    </source>
</evidence>
<dbReference type="AlphaFoldDB" id="A0A0F9GXZ9"/>
<protein>
    <submittedName>
        <fullName evidence="1">Uncharacterized protein</fullName>
    </submittedName>
</protein>
<accession>A0A0F9GXZ9</accession>
<gene>
    <name evidence="1" type="ORF">LCGC14_1853260</name>
</gene>
<name>A0A0F9GXZ9_9ZZZZ</name>
<organism evidence="1">
    <name type="scientific">marine sediment metagenome</name>
    <dbReference type="NCBI Taxonomy" id="412755"/>
    <lineage>
        <taxon>unclassified sequences</taxon>
        <taxon>metagenomes</taxon>
        <taxon>ecological metagenomes</taxon>
    </lineage>
</organism>
<dbReference type="EMBL" id="LAZR01018643">
    <property type="protein sequence ID" value="KKL95571.1"/>
    <property type="molecule type" value="Genomic_DNA"/>
</dbReference>